<evidence type="ECO:0000313" key="2">
    <source>
        <dbReference type="EMBL" id="KAF9745389.1"/>
    </source>
</evidence>
<evidence type="ECO:0000313" key="3">
    <source>
        <dbReference type="Proteomes" id="UP000616885"/>
    </source>
</evidence>
<dbReference type="EMBL" id="JADCTT010000013">
    <property type="protein sequence ID" value="KAF9745389.1"/>
    <property type="molecule type" value="Genomic_DNA"/>
</dbReference>
<feature type="compositionally biased region" description="Basic and acidic residues" evidence="1">
    <location>
        <begin position="86"/>
        <end position="99"/>
    </location>
</feature>
<feature type="region of interest" description="Disordered" evidence="1">
    <location>
        <begin position="80"/>
        <end position="99"/>
    </location>
</feature>
<comment type="caution">
    <text evidence="2">The sequence shown here is derived from an EMBL/GenBank/DDBJ whole genome shotgun (WGS) entry which is preliminary data.</text>
</comment>
<sequence length="99" mass="10672">MLRDLTISQVIACHDNIPEITGKPSGKVMFLPNRATLRTLPAMPEPTRSKISRIAEDLDVTTKRSEPLICGSFGSTAINLPGLGRPGKDTKGLDDISMP</sequence>
<reference evidence="2" key="1">
    <citation type="submission" date="2020-10" db="EMBL/GenBank/DDBJ databases">
        <title>High-Quality Genome Resource of Clonostachys rosea strain S41 by Oxford Nanopore Long-Read Sequencing.</title>
        <authorList>
            <person name="Wang H."/>
        </authorList>
    </citation>
    <scope>NUCLEOTIDE SEQUENCE</scope>
    <source>
        <strain evidence="2">S41</strain>
    </source>
</reference>
<gene>
    <name evidence="2" type="ORF">IM811_005011</name>
</gene>
<proteinExistence type="predicted"/>
<dbReference type="AlphaFoldDB" id="A0A8H7MYU6"/>
<accession>A0A8H7MYU6</accession>
<protein>
    <submittedName>
        <fullName evidence="2">Uncharacterized protein</fullName>
    </submittedName>
</protein>
<dbReference type="Proteomes" id="UP000616885">
    <property type="component" value="Unassembled WGS sequence"/>
</dbReference>
<organism evidence="2 3">
    <name type="scientific">Bionectria ochroleuca</name>
    <name type="common">Gliocladium roseum</name>
    <dbReference type="NCBI Taxonomy" id="29856"/>
    <lineage>
        <taxon>Eukaryota</taxon>
        <taxon>Fungi</taxon>
        <taxon>Dikarya</taxon>
        <taxon>Ascomycota</taxon>
        <taxon>Pezizomycotina</taxon>
        <taxon>Sordariomycetes</taxon>
        <taxon>Hypocreomycetidae</taxon>
        <taxon>Hypocreales</taxon>
        <taxon>Bionectriaceae</taxon>
        <taxon>Clonostachys</taxon>
    </lineage>
</organism>
<name>A0A8H7MYU6_BIOOC</name>
<evidence type="ECO:0000256" key="1">
    <source>
        <dbReference type="SAM" id="MobiDB-lite"/>
    </source>
</evidence>